<dbReference type="EMBL" id="BMAW01057796">
    <property type="protein sequence ID" value="GFT12875.1"/>
    <property type="molecule type" value="Genomic_DNA"/>
</dbReference>
<proteinExistence type="predicted"/>
<comment type="caution">
    <text evidence="1">The sequence shown here is derived from an EMBL/GenBank/DDBJ whole genome shotgun (WGS) entry which is preliminary data.</text>
</comment>
<dbReference type="Proteomes" id="UP000887013">
    <property type="component" value="Unassembled WGS sequence"/>
</dbReference>
<gene>
    <name evidence="1" type="ORF">NPIL_663951</name>
</gene>
<evidence type="ECO:0000313" key="1">
    <source>
        <dbReference type="EMBL" id="GFT12875.1"/>
    </source>
</evidence>
<evidence type="ECO:0000313" key="2">
    <source>
        <dbReference type="Proteomes" id="UP000887013"/>
    </source>
</evidence>
<organism evidence="1 2">
    <name type="scientific">Nephila pilipes</name>
    <name type="common">Giant wood spider</name>
    <name type="synonym">Nephila maculata</name>
    <dbReference type="NCBI Taxonomy" id="299642"/>
    <lineage>
        <taxon>Eukaryota</taxon>
        <taxon>Metazoa</taxon>
        <taxon>Ecdysozoa</taxon>
        <taxon>Arthropoda</taxon>
        <taxon>Chelicerata</taxon>
        <taxon>Arachnida</taxon>
        <taxon>Araneae</taxon>
        <taxon>Araneomorphae</taxon>
        <taxon>Entelegynae</taxon>
        <taxon>Araneoidea</taxon>
        <taxon>Nephilidae</taxon>
        <taxon>Nephila</taxon>
    </lineage>
</organism>
<dbReference type="AlphaFoldDB" id="A0A8X6NFS2"/>
<reference evidence="1" key="1">
    <citation type="submission" date="2020-08" db="EMBL/GenBank/DDBJ databases">
        <title>Multicomponent nature underlies the extraordinary mechanical properties of spider dragline silk.</title>
        <authorList>
            <person name="Kono N."/>
            <person name="Nakamura H."/>
            <person name="Mori M."/>
            <person name="Yoshida Y."/>
            <person name="Ohtoshi R."/>
            <person name="Malay A.D."/>
            <person name="Moran D.A.P."/>
            <person name="Tomita M."/>
            <person name="Numata K."/>
            <person name="Arakawa K."/>
        </authorList>
    </citation>
    <scope>NUCLEOTIDE SEQUENCE</scope>
</reference>
<accession>A0A8X6NFS2</accession>
<name>A0A8X6NFS2_NEPPI</name>
<sequence length="108" mass="12798">MVFVTGHRTLHQYGTRTLQTYESDITLWESHVYQQKSRLGTVIDSTEKSKKKNQSLLRNKVLKNLMYFLYHEAEGEEHRVLVVHEVKTSTKRKELHKPVQSDELLFLL</sequence>
<keyword evidence="2" id="KW-1185">Reference proteome</keyword>
<protein>
    <submittedName>
        <fullName evidence="1">Uncharacterized protein</fullName>
    </submittedName>
</protein>